<dbReference type="EMBL" id="VSSQ01010882">
    <property type="protein sequence ID" value="MPM45460.1"/>
    <property type="molecule type" value="Genomic_DNA"/>
</dbReference>
<accession>A0A644ZWW7</accession>
<name>A0A644ZWW7_9ZZZZ</name>
<reference evidence="1" key="1">
    <citation type="submission" date="2019-08" db="EMBL/GenBank/DDBJ databases">
        <authorList>
            <person name="Kucharzyk K."/>
            <person name="Murdoch R.W."/>
            <person name="Higgins S."/>
            <person name="Loffler F."/>
        </authorList>
    </citation>
    <scope>NUCLEOTIDE SEQUENCE</scope>
</reference>
<sequence length="158" mass="17055">MAHVQLAAGVRQHGAGVELGLVRVFGDAVGVIGGPVALRCAFDLGVVVFVLHGNSNWNECGRHTLREKSCPESGRTGSTRTEWSKIVGVSPEPTCGVRHACPTARGLRRVREWPSFPASVPVRHSARALKTDAGHRFSRARGPLRQCLAALIQAHFMF</sequence>
<comment type="caution">
    <text evidence="1">The sequence shown here is derived from an EMBL/GenBank/DDBJ whole genome shotgun (WGS) entry which is preliminary data.</text>
</comment>
<proteinExistence type="predicted"/>
<organism evidence="1">
    <name type="scientific">bioreactor metagenome</name>
    <dbReference type="NCBI Taxonomy" id="1076179"/>
    <lineage>
        <taxon>unclassified sequences</taxon>
        <taxon>metagenomes</taxon>
        <taxon>ecological metagenomes</taxon>
    </lineage>
</organism>
<protein>
    <submittedName>
        <fullName evidence="1">Uncharacterized protein</fullName>
    </submittedName>
</protein>
<gene>
    <name evidence="1" type="ORF">SDC9_92147</name>
</gene>
<evidence type="ECO:0000313" key="1">
    <source>
        <dbReference type="EMBL" id="MPM45460.1"/>
    </source>
</evidence>
<dbReference type="AlphaFoldDB" id="A0A644ZWW7"/>